<evidence type="ECO:0000256" key="2">
    <source>
        <dbReference type="ARBA" id="ARBA00022475"/>
    </source>
</evidence>
<dbReference type="Proteomes" id="UP000656042">
    <property type="component" value="Unassembled WGS sequence"/>
</dbReference>
<protein>
    <recommendedName>
        <fullName evidence="11">Exosortase/archaeosortase family protein</fullName>
    </recommendedName>
</protein>
<reference evidence="9" key="1">
    <citation type="journal article" date="2014" name="Int. J. Syst. Evol. Microbiol.">
        <title>Complete genome sequence of Corynebacterium casei LMG S-19264T (=DSM 44701T), isolated from a smear-ripened cheese.</title>
        <authorList>
            <consortium name="US DOE Joint Genome Institute (JGI-PGF)"/>
            <person name="Walter F."/>
            <person name="Albersmeier A."/>
            <person name="Kalinowski J."/>
            <person name="Ruckert C."/>
        </authorList>
    </citation>
    <scope>NUCLEOTIDE SEQUENCE</scope>
    <source>
        <strain evidence="9">CGMCC 4.7299</strain>
    </source>
</reference>
<proteinExistence type="predicted"/>
<evidence type="ECO:0000256" key="3">
    <source>
        <dbReference type="ARBA" id="ARBA00022670"/>
    </source>
</evidence>
<accession>A0A8J3C1Y2</accession>
<feature type="transmembrane region" description="Helical" evidence="8">
    <location>
        <begin position="75"/>
        <end position="99"/>
    </location>
</feature>
<evidence type="ECO:0000256" key="6">
    <source>
        <dbReference type="ARBA" id="ARBA00022989"/>
    </source>
</evidence>
<evidence type="ECO:0008006" key="11">
    <source>
        <dbReference type="Google" id="ProtNLM"/>
    </source>
</evidence>
<keyword evidence="3" id="KW-0645">Protease</keyword>
<keyword evidence="7 8" id="KW-0472">Membrane</keyword>
<keyword evidence="10" id="KW-1185">Reference proteome</keyword>
<dbReference type="EMBL" id="BMMX01000026">
    <property type="protein sequence ID" value="GGL07015.1"/>
    <property type="molecule type" value="Genomic_DNA"/>
</dbReference>
<dbReference type="GO" id="GO:0008233">
    <property type="term" value="F:peptidase activity"/>
    <property type="evidence" value="ECO:0007669"/>
    <property type="project" value="UniProtKB-KW"/>
</dbReference>
<comment type="caution">
    <text evidence="9">The sequence shown here is derived from an EMBL/GenBank/DDBJ whole genome shotgun (WGS) entry which is preliminary data.</text>
</comment>
<keyword evidence="5" id="KW-0378">Hydrolase</keyword>
<evidence type="ECO:0000313" key="9">
    <source>
        <dbReference type="EMBL" id="GGL07015.1"/>
    </source>
</evidence>
<name>A0A8J3C1Y2_9ACTN</name>
<dbReference type="NCBIfam" id="TIGR04178">
    <property type="entry name" value="exo_archaeo"/>
    <property type="match status" value="1"/>
</dbReference>
<dbReference type="GO" id="GO:0006508">
    <property type="term" value="P:proteolysis"/>
    <property type="evidence" value="ECO:0007669"/>
    <property type="project" value="UniProtKB-KW"/>
</dbReference>
<evidence type="ECO:0000256" key="7">
    <source>
        <dbReference type="ARBA" id="ARBA00023136"/>
    </source>
</evidence>
<dbReference type="AlphaFoldDB" id="A0A8J3C1Y2"/>
<sequence>MTAVVAWTRGVGPARIVAAALMAGIVLAGLVFDDAVRHSEACLSAATVRASGLADAVCLTDAVTYHVDGRLAGHAVTYGCSAVLLMPPVAAVCSFLALVRRIPLIRPVAAFLVATTMLVLANQARMLAIVLGMRNFGVETGYALTHVLIGTAVSVFGVLASGYLAIQILITGRGADAPRSALSMRPAR</sequence>
<dbReference type="RefSeq" id="WP_189081409.1">
    <property type="nucleotide sequence ID" value="NZ_BMMX01000026.1"/>
</dbReference>
<evidence type="ECO:0000256" key="4">
    <source>
        <dbReference type="ARBA" id="ARBA00022692"/>
    </source>
</evidence>
<comment type="subcellular location">
    <subcellularLocation>
        <location evidence="1">Cell membrane</location>
        <topology evidence="1">Multi-pass membrane protein</topology>
    </subcellularLocation>
</comment>
<feature type="transmembrane region" description="Helical" evidence="8">
    <location>
        <begin position="12"/>
        <end position="32"/>
    </location>
</feature>
<keyword evidence="4 8" id="KW-0812">Transmembrane</keyword>
<evidence type="ECO:0000256" key="5">
    <source>
        <dbReference type="ARBA" id="ARBA00022801"/>
    </source>
</evidence>
<evidence type="ECO:0000313" key="10">
    <source>
        <dbReference type="Proteomes" id="UP000656042"/>
    </source>
</evidence>
<dbReference type="GO" id="GO:0005886">
    <property type="term" value="C:plasma membrane"/>
    <property type="evidence" value="ECO:0007669"/>
    <property type="project" value="UniProtKB-SubCell"/>
</dbReference>
<organism evidence="9 10">
    <name type="scientific">Mangrovihabitans endophyticus</name>
    <dbReference type="NCBI Taxonomy" id="1751298"/>
    <lineage>
        <taxon>Bacteria</taxon>
        <taxon>Bacillati</taxon>
        <taxon>Actinomycetota</taxon>
        <taxon>Actinomycetes</taxon>
        <taxon>Micromonosporales</taxon>
        <taxon>Micromonosporaceae</taxon>
        <taxon>Mangrovihabitans</taxon>
    </lineage>
</organism>
<reference evidence="9" key="2">
    <citation type="submission" date="2020-09" db="EMBL/GenBank/DDBJ databases">
        <authorList>
            <person name="Sun Q."/>
            <person name="Zhou Y."/>
        </authorList>
    </citation>
    <scope>NUCLEOTIDE SEQUENCE</scope>
    <source>
        <strain evidence="9">CGMCC 4.7299</strain>
    </source>
</reference>
<feature type="transmembrane region" description="Helical" evidence="8">
    <location>
        <begin position="143"/>
        <end position="166"/>
    </location>
</feature>
<evidence type="ECO:0000256" key="8">
    <source>
        <dbReference type="SAM" id="Phobius"/>
    </source>
</evidence>
<evidence type="ECO:0000256" key="1">
    <source>
        <dbReference type="ARBA" id="ARBA00004651"/>
    </source>
</evidence>
<gene>
    <name evidence="9" type="ORF">GCM10012284_46490</name>
</gene>
<dbReference type="InterPro" id="IPR026392">
    <property type="entry name" value="Exo/Archaeosortase_dom"/>
</dbReference>
<keyword evidence="6 8" id="KW-1133">Transmembrane helix</keyword>
<feature type="transmembrane region" description="Helical" evidence="8">
    <location>
        <begin position="111"/>
        <end position="131"/>
    </location>
</feature>
<keyword evidence="2" id="KW-1003">Cell membrane</keyword>